<keyword evidence="4" id="KW-1185">Reference proteome</keyword>
<evidence type="ECO:0000256" key="2">
    <source>
        <dbReference type="SAM" id="SignalP"/>
    </source>
</evidence>
<proteinExistence type="predicted"/>
<protein>
    <recommendedName>
        <fullName evidence="5">DUF5666 domain-containing protein</fullName>
    </recommendedName>
</protein>
<feature type="signal peptide" evidence="2">
    <location>
        <begin position="1"/>
        <end position="28"/>
    </location>
</feature>
<reference evidence="3 4" key="1">
    <citation type="submission" date="2018-03" db="EMBL/GenBank/DDBJ databases">
        <title>Genomic Encyclopedia of Archaeal and Bacterial Type Strains, Phase II (KMG-II): from individual species to whole genera.</title>
        <authorList>
            <person name="Goeker M."/>
        </authorList>
    </citation>
    <scope>NUCLEOTIDE SEQUENCE [LARGE SCALE GENOMIC DNA]</scope>
    <source>
        <strain evidence="3 4">DSM 19711</strain>
    </source>
</reference>
<comment type="caution">
    <text evidence="3">The sequence shown here is derived from an EMBL/GenBank/DDBJ whole genome shotgun (WGS) entry which is preliminary data.</text>
</comment>
<dbReference type="RefSeq" id="WP_106212082.1">
    <property type="nucleotide sequence ID" value="NZ_PVZF01000008.1"/>
</dbReference>
<sequence length="187" mass="18410">MTRRTTTLTLSLALAAAIAVPTAGSAVAARPGTPQPTATSTATSTAPATSTATATATAQPGKGSAPVVTRRVRTPQLVVTGTLKAVDAATGRLTVSVHGGRDKSLRGKDLTVVLGAKTVLRQDGAVVAPAALRTGGHVNVQGARAADGTLSAARVTVESGEDHATDDPTATPTGTPTATATTTPVED</sequence>
<accession>A0A2T0R1E6</accession>
<feature type="compositionally biased region" description="Low complexity" evidence="1">
    <location>
        <begin position="167"/>
        <end position="187"/>
    </location>
</feature>
<feature type="region of interest" description="Disordered" evidence="1">
    <location>
        <begin position="156"/>
        <end position="187"/>
    </location>
</feature>
<evidence type="ECO:0000313" key="4">
    <source>
        <dbReference type="Proteomes" id="UP000238083"/>
    </source>
</evidence>
<feature type="compositionally biased region" description="Low complexity" evidence="1">
    <location>
        <begin position="35"/>
        <end position="60"/>
    </location>
</feature>
<dbReference type="EMBL" id="PVZF01000008">
    <property type="protein sequence ID" value="PRY13351.1"/>
    <property type="molecule type" value="Genomic_DNA"/>
</dbReference>
<feature type="chain" id="PRO_5015393486" description="DUF5666 domain-containing protein" evidence="2">
    <location>
        <begin position="29"/>
        <end position="187"/>
    </location>
</feature>
<evidence type="ECO:0008006" key="5">
    <source>
        <dbReference type="Google" id="ProtNLM"/>
    </source>
</evidence>
<organism evidence="3 4">
    <name type="scientific">Kineococcus rhizosphaerae</name>
    <dbReference type="NCBI Taxonomy" id="559628"/>
    <lineage>
        <taxon>Bacteria</taxon>
        <taxon>Bacillati</taxon>
        <taxon>Actinomycetota</taxon>
        <taxon>Actinomycetes</taxon>
        <taxon>Kineosporiales</taxon>
        <taxon>Kineosporiaceae</taxon>
        <taxon>Kineococcus</taxon>
    </lineage>
</organism>
<evidence type="ECO:0000313" key="3">
    <source>
        <dbReference type="EMBL" id="PRY13351.1"/>
    </source>
</evidence>
<dbReference type="AlphaFoldDB" id="A0A2T0R1E6"/>
<feature type="region of interest" description="Disordered" evidence="1">
    <location>
        <begin position="24"/>
        <end position="67"/>
    </location>
</feature>
<name>A0A2T0R1E6_9ACTN</name>
<keyword evidence="2" id="KW-0732">Signal</keyword>
<evidence type="ECO:0000256" key="1">
    <source>
        <dbReference type="SAM" id="MobiDB-lite"/>
    </source>
</evidence>
<dbReference type="Proteomes" id="UP000238083">
    <property type="component" value="Unassembled WGS sequence"/>
</dbReference>
<gene>
    <name evidence="3" type="ORF">CLV37_10819</name>
</gene>